<evidence type="ECO:0000256" key="2">
    <source>
        <dbReference type="SAM" id="Phobius"/>
    </source>
</evidence>
<dbReference type="AlphaFoldDB" id="A0A497XAC6"/>
<dbReference type="GO" id="GO:0032506">
    <property type="term" value="P:cytokinetic process"/>
    <property type="evidence" value="ECO:0007669"/>
    <property type="project" value="TreeGrafter"/>
</dbReference>
<dbReference type="GO" id="GO:0032153">
    <property type="term" value="C:cell division site"/>
    <property type="evidence" value="ECO:0007669"/>
    <property type="project" value="TreeGrafter"/>
</dbReference>
<keyword evidence="5" id="KW-1185">Reference proteome</keyword>
<dbReference type="InterPro" id="IPR007730">
    <property type="entry name" value="SPOR-like_dom"/>
</dbReference>
<dbReference type="Gene3D" id="3.30.70.1070">
    <property type="entry name" value="Sporulation related repeat"/>
    <property type="match status" value="1"/>
</dbReference>
<feature type="region of interest" description="Disordered" evidence="1">
    <location>
        <begin position="51"/>
        <end position="156"/>
    </location>
</feature>
<dbReference type="SUPFAM" id="SSF110997">
    <property type="entry name" value="Sporulation related repeat"/>
    <property type="match status" value="1"/>
</dbReference>
<feature type="transmembrane region" description="Helical" evidence="2">
    <location>
        <begin position="17"/>
        <end position="35"/>
    </location>
</feature>
<feature type="compositionally biased region" description="Low complexity" evidence="1">
    <location>
        <begin position="128"/>
        <end position="150"/>
    </location>
</feature>
<evidence type="ECO:0000256" key="1">
    <source>
        <dbReference type="SAM" id="MobiDB-lite"/>
    </source>
</evidence>
<comment type="caution">
    <text evidence="4">The sequence shown here is derived from an EMBL/GenBank/DDBJ whole genome shotgun (WGS) entry which is preliminary data.</text>
</comment>
<proteinExistence type="predicted"/>
<dbReference type="PANTHER" id="PTHR38687">
    <property type="entry name" value="CELL DIVISION PROTEIN DEDD-RELATED"/>
    <property type="match status" value="1"/>
</dbReference>
<dbReference type="PROSITE" id="PS51724">
    <property type="entry name" value="SPOR"/>
    <property type="match status" value="1"/>
</dbReference>
<dbReference type="RefSeq" id="WP_243642625.1">
    <property type="nucleotide sequence ID" value="NZ_BHVV01000008.1"/>
</dbReference>
<dbReference type="InterPro" id="IPR052521">
    <property type="entry name" value="Cell_div_SPOR-domain"/>
</dbReference>
<evidence type="ECO:0000313" key="5">
    <source>
        <dbReference type="Proteomes" id="UP000268908"/>
    </source>
</evidence>
<dbReference type="GO" id="GO:0030428">
    <property type="term" value="C:cell septum"/>
    <property type="evidence" value="ECO:0007669"/>
    <property type="project" value="TreeGrafter"/>
</dbReference>
<dbReference type="Proteomes" id="UP000268908">
    <property type="component" value="Unassembled WGS sequence"/>
</dbReference>
<dbReference type="EMBL" id="RCCI01000007">
    <property type="protein sequence ID" value="RLJ62777.1"/>
    <property type="molecule type" value="Genomic_DNA"/>
</dbReference>
<feature type="compositionally biased region" description="Basic and acidic residues" evidence="1">
    <location>
        <begin position="90"/>
        <end position="124"/>
    </location>
</feature>
<accession>A0A497XAC6</accession>
<keyword evidence="2" id="KW-0812">Transmembrane</keyword>
<name>A0A497XAC6_9PROT</name>
<organism evidence="4 5">
    <name type="scientific">Sulfurisoma sediminicola</name>
    <dbReference type="NCBI Taxonomy" id="1381557"/>
    <lineage>
        <taxon>Bacteria</taxon>
        <taxon>Pseudomonadati</taxon>
        <taxon>Pseudomonadota</taxon>
        <taxon>Betaproteobacteria</taxon>
        <taxon>Nitrosomonadales</taxon>
        <taxon>Sterolibacteriaceae</taxon>
        <taxon>Sulfurisoma</taxon>
    </lineage>
</organism>
<protein>
    <submittedName>
        <fullName evidence="4">DedD protein</fullName>
    </submittedName>
</protein>
<dbReference type="Pfam" id="PF05036">
    <property type="entry name" value="SPOR"/>
    <property type="match status" value="1"/>
</dbReference>
<evidence type="ECO:0000313" key="4">
    <source>
        <dbReference type="EMBL" id="RLJ62777.1"/>
    </source>
</evidence>
<dbReference type="PANTHER" id="PTHR38687:SF1">
    <property type="entry name" value="CELL DIVISION PROTEIN DEDD"/>
    <property type="match status" value="1"/>
</dbReference>
<reference evidence="4 5" key="1">
    <citation type="submission" date="2018-10" db="EMBL/GenBank/DDBJ databases">
        <title>Genomic Encyclopedia of Type Strains, Phase IV (KMG-IV): sequencing the most valuable type-strain genomes for metagenomic binning, comparative biology and taxonomic classification.</title>
        <authorList>
            <person name="Goeker M."/>
        </authorList>
    </citation>
    <scope>NUCLEOTIDE SEQUENCE [LARGE SCALE GENOMIC DNA]</scope>
    <source>
        <strain evidence="4 5">DSM 26916</strain>
    </source>
</reference>
<feature type="domain" description="SPOR" evidence="3">
    <location>
        <begin position="155"/>
        <end position="233"/>
    </location>
</feature>
<keyword evidence="2" id="KW-1133">Transmembrane helix</keyword>
<dbReference type="GO" id="GO:0042834">
    <property type="term" value="F:peptidoglycan binding"/>
    <property type="evidence" value="ECO:0007669"/>
    <property type="project" value="InterPro"/>
</dbReference>
<keyword evidence="2" id="KW-0472">Membrane</keyword>
<gene>
    <name evidence="4" type="ORF">DFR35_2594</name>
</gene>
<dbReference type="InterPro" id="IPR036680">
    <property type="entry name" value="SPOR-like_sf"/>
</dbReference>
<evidence type="ECO:0000259" key="3">
    <source>
        <dbReference type="PROSITE" id="PS51724"/>
    </source>
</evidence>
<sequence>MDDDAQSELKRRARRRLVGATALALAAVIVLPMVMDHEPRVPAQEIQVRIPSQDGGGGLVSRILPGKGSTALPPLADSQPAAQPGVSPKVDTKAEAKTEPKIEPKAEANVEAKAEVKATPKVEPKPAPVAAKAEPQPPAKAAEGARAAAALSGQGSGTEQWVVQLGAYKEAGNVKLLMKKLKEMGVPSYTEEFDSPQGPRTRVRAGPFATKEAAEKAQVRAKAIGVSGTVAPK</sequence>